<accession>A0A812QH38</accession>
<dbReference type="PROSITE" id="PS51182">
    <property type="entry name" value="C2_TENSIN"/>
    <property type="match status" value="1"/>
</dbReference>
<evidence type="ECO:0000256" key="1">
    <source>
        <dbReference type="ARBA" id="ARBA00022801"/>
    </source>
</evidence>
<dbReference type="InterPro" id="IPR000387">
    <property type="entry name" value="Tyr_Pase_dom"/>
</dbReference>
<dbReference type="SUPFAM" id="SSF49562">
    <property type="entry name" value="C2 domain (Calcium/lipid-binding domain, CaLB)"/>
    <property type="match status" value="1"/>
</dbReference>
<comment type="caution">
    <text evidence="6">The sequence shown here is derived from an EMBL/GenBank/DDBJ whole genome shotgun (WGS) entry which is preliminary data.</text>
</comment>
<dbReference type="Gene3D" id="3.90.190.10">
    <property type="entry name" value="Protein tyrosine phosphatase superfamily"/>
    <property type="match status" value="1"/>
</dbReference>
<dbReference type="OrthoDB" id="439488at2759"/>
<dbReference type="PROSITE" id="PS00383">
    <property type="entry name" value="TYR_PHOSPHATASE_1"/>
    <property type="match status" value="1"/>
</dbReference>
<feature type="region of interest" description="Disordered" evidence="2">
    <location>
        <begin position="421"/>
        <end position="450"/>
    </location>
</feature>
<dbReference type="GO" id="GO:0016314">
    <property type="term" value="F:phosphatidylinositol-3,4,5-trisphosphate 3-phosphatase activity"/>
    <property type="evidence" value="ECO:0007669"/>
    <property type="project" value="TreeGrafter"/>
</dbReference>
<protein>
    <submittedName>
        <fullName evidence="6">Tns3 protein</fullName>
    </submittedName>
</protein>
<evidence type="ECO:0000259" key="4">
    <source>
        <dbReference type="PROSITE" id="PS51181"/>
    </source>
</evidence>
<dbReference type="EMBL" id="CAJNIZ010016446">
    <property type="protein sequence ID" value="CAE7385962.1"/>
    <property type="molecule type" value="Genomic_DNA"/>
</dbReference>
<feature type="domain" description="Phosphatase tensin-type" evidence="4">
    <location>
        <begin position="1"/>
        <end position="138"/>
    </location>
</feature>
<proteinExistence type="predicted"/>
<evidence type="ECO:0000259" key="5">
    <source>
        <dbReference type="PROSITE" id="PS51182"/>
    </source>
</evidence>
<feature type="domain" description="Tyrosine specific protein phosphatases" evidence="3">
    <location>
        <begin position="57"/>
        <end position="127"/>
    </location>
</feature>
<feature type="domain" description="C2 tensin-type" evidence="5">
    <location>
        <begin position="142"/>
        <end position="277"/>
    </location>
</feature>
<dbReference type="Proteomes" id="UP000649617">
    <property type="component" value="Unassembled WGS sequence"/>
</dbReference>
<dbReference type="InterPro" id="IPR029023">
    <property type="entry name" value="Tensin_phosphatase"/>
</dbReference>
<dbReference type="InterPro" id="IPR029021">
    <property type="entry name" value="Prot-tyrosine_phosphatase-like"/>
</dbReference>
<dbReference type="PROSITE" id="PS50056">
    <property type="entry name" value="TYR_PHOSPHATASE_2"/>
    <property type="match status" value="1"/>
</dbReference>
<reference evidence="6" key="1">
    <citation type="submission" date="2021-02" db="EMBL/GenBank/DDBJ databases">
        <authorList>
            <person name="Dougan E. K."/>
            <person name="Rhodes N."/>
            <person name="Thang M."/>
            <person name="Chan C."/>
        </authorList>
    </citation>
    <scope>NUCLEOTIDE SEQUENCE</scope>
</reference>
<dbReference type="InterPro" id="IPR016130">
    <property type="entry name" value="Tyr_Pase_AS"/>
</dbReference>
<evidence type="ECO:0000313" key="7">
    <source>
        <dbReference type="Proteomes" id="UP000649617"/>
    </source>
</evidence>
<feature type="region of interest" description="Disordered" evidence="2">
    <location>
        <begin position="343"/>
        <end position="408"/>
    </location>
</feature>
<evidence type="ECO:0000259" key="3">
    <source>
        <dbReference type="PROSITE" id="PS50056"/>
    </source>
</evidence>
<dbReference type="PANTHER" id="PTHR12305:SF94">
    <property type="entry name" value="PHOSPHATIDYLINOSITOL-3,4,5-TRISPHOSPHATE 3-PHOSPHATASE"/>
    <property type="match status" value="1"/>
</dbReference>
<dbReference type="InterPro" id="IPR035892">
    <property type="entry name" value="C2_domain_sf"/>
</dbReference>
<sequence>MEYPSVETIERLAKRLNESHGQKLLIFNFSEEPYERSKFDGEVLDVDLQKMETPPLKLLVELCLSASQWLTTESGNLLVVHCRSGYGRSALFGACFESFRGRRSPKEALQTIAERLPVQLLPSQQRYLGYFHQFLEGTTPQAKRLRLSKALLSGVPAFEAEGSAAFRPFIEVWVAGELAYSSFKGGKSDEAVWPSNYASSDSVVAFALPAQLLVSGDVLIQVFHLYLDAKRELAMKLAFHTNFINEGLQLSKFELDAACTDDRFTDDFFVDLVFEEVPKNEDSTEEEEKVQQAATEDAAVFEKARAVSKQLREEAAQSAPAEVQGGTEEGDVEAELEAMLMRGGPAEGSPKEMSNGGGHSGDEDLRKELAAAAEESERKVEKPVEKTVEKAAAPSQPSDKPSAKSAEIDTLFSEFDAVLAGGTKGDVPSKGGGYSESSKPAASTSKAAEKKDMFAEVDDFLKELDGGAGSSTK</sequence>
<dbReference type="Gene3D" id="2.60.40.1110">
    <property type="match status" value="1"/>
</dbReference>
<organism evidence="6 7">
    <name type="scientific">Symbiodinium pilosum</name>
    <name type="common">Dinoflagellate</name>
    <dbReference type="NCBI Taxonomy" id="2952"/>
    <lineage>
        <taxon>Eukaryota</taxon>
        <taxon>Sar</taxon>
        <taxon>Alveolata</taxon>
        <taxon>Dinophyceae</taxon>
        <taxon>Suessiales</taxon>
        <taxon>Symbiodiniaceae</taxon>
        <taxon>Symbiodinium</taxon>
    </lineage>
</organism>
<feature type="compositionally biased region" description="Low complexity" evidence="2">
    <location>
        <begin position="435"/>
        <end position="446"/>
    </location>
</feature>
<name>A0A812QH38_SYMPI</name>
<evidence type="ECO:0000313" key="6">
    <source>
        <dbReference type="EMBL" id="CAE7385962.1"/>
    </source>
</evidence>
<dbReference type="PROSITE" id="PS51181">
    <property type="entry name" value="PPASE_TENSIN"/>
    <property type="match status" value="1"/>
</dbReference>
<dbReference type="GO" id="GO:0005829">
    <property type="term" value="C:cytosol"/>
    <property type="evidence" value="ECO:0007669"/>
    <property type="project" value="TreeGrafter"/>
</dbReference>
<keyword evidence="7" id="KW-1185">Reference proteome</keyword>
<evidence type="ECO:0000256" key="2">
    <source>
        <dbReference type="SAM" id="MobiDB-lite"/>
    </source>
</evidence>
<gene>
    <name evidence="6" type="primary">Tns3</name>
    <name evidence="6" type="ORF">SPIL2461_LOCUS9444</name>
</gene>
<dbReference type="PANTHER" id="PTHR12305">
    <property type="entry name" value="PHOSPHATASE WITH HOMOLOGY TO TENSIN"/>
    <property type="match status" value="1"/>
</dbReference>
<feature type="compositionally biased region" description="Basic and acidic residues" evidence="2">
    <location>
        <begin position="360"/>
        <end position="389"/>
    </location>
</feature>
<dbReference type="SUPFAM" id="SSF52799">
    <property type="entry name" value="(Phosphotyrosine protein) phosphatases II"/>
    <property type="match status" value="1"/>
</dbReference>
<keyword evidence="1" id="KW-0378">Hydrolase</keyword>
<dbReference type="AlphaFoldDB" id="A0A812QH38"/>
<dbReference type="Pfam" id="PF10409">
    <property type="entry name" value="PTEN_C2"/>
    <property type="match status" value="1"/>
</dbReference>
<dbReference type="InterPro" id="IPR051281">
    <property type="entry name" value="Dual-spec_lipid-protein_phosph"/>
</dbReference>
<dbReference type="SMART" id="SM01326">
    <property type="entry name" value="PTEN_C2"/>
    <property type="match status" value="1"/>
</dbReference>
<dbReference type="InterPro" id="IPR014020">
    <property type="entry name" value="Tensin_C2-dom"/>
</dbReference>